<evidence type="ECO:0000313" key="1">
    <source>
        <dbReference type="EMBL" id="GGX93418.1"/>
    </source>
</evidence>
<accession>A0ABQ2YS37</accession>
<name>A0ABQ2YS37_9ACTN</name>
<dbReference type="RefSeq" id="WP_190023448.1">
    <property type="nucleotide sequence ID" value="NZ_BMUT01000009.1"/>
</dbReference>
<evidence type="ECO:0000313" key="2">
    <source>
        <dbReference type="Proteomes" id="UP000659223"/>
    </source>
</evidence>
<dbReference type="Proteomes" id="UP000659223">
    <property type="component" value="Unassembled WGS sequence"/>
</dbReference>
<protein>
    <submittedName>
        <fullName evidence="1">Uncharacterized protein</fullName>
    </submittedName>
</protein>
<proteinExistence type="predicted"/>
<keyword evidence="2" id="KW-1185">Reference proteome</keyword>
<comment type="caution">
    <text evidence="1">The sequence shown here is derived from an EMBL/GenBank/DDBJ whole genome shotgun (WGS) entry which is preliminary data.</text>
</comment>
<sequence length="89" mass="9153">MHNVDQCHASLRKGGTATRDVSTGEIRVPLALFIRDEQQGAVELVLSGIEAAGFHALIGNLLSGGTAAEGTLLSARLADVNRRSSGGGL</sequence>
<reference evidence="2" key="1">
    <citation type="journal article" date="2019" name="Int. J. Syst. Evol. Microbiol.">
        <title>The Global Catalogue of Microorganisms (GCM) 10K type strain sequencing project: providing services to taxonomists for standard genome sequencing and annotation.</title>
        <authorList>
            <consortium name="The Broad Institute Genomics Platform"/>
            <consortium name="The Broad Institute Genome Sequencing Center for Infectious Disease"/>
            <person name="Wu L."/>
            <person name="Ma J."/>
        </authorList>
    </citation>
    <scope>NUCLEOTIDE SEQUENCE [LARGE SCALE GENOMIC DNA]</scope>
    <source>
        <strain evidence="2">JCM 4586</strain>
    </source>
</reference>
<gene>
    <name evidence="1" type="ORF">GCM10010324_44240</name>
</gene>
<dbReference type="EMBL" id="BMUT01000009">
    <property type="protein sequence ID" value="GGX93418.1"/>
    <property type="molecule type" value="Genomic_DNA"/>
</dbReference>
<organism evidence="1 2">
    <name type="scientific">Streptomyces hiroshimensis</name>
    <dbReference type="NCBI Taxonomy" id="66424"/>
    <lineage>
        <taxon>Bacteria</taxon>
        <taxon>Bacillati</taxon>
        <taxon>Actinomycetota</taxon>
        <taxon>Actinomycetes</taxon>
        <taxon>Kitasatosporales</taxon>
        <taxon>Streptomycetaceae</taxon>
        <taxon>Streptomyces</taxon>
    </lineage>
</organism>